<dbReference type="GO" id="GO:0020037">
    <property type="term" value="F:heme binding"/>
    <property type="evidence" value="ECO:0007669"/>
    <property type="project" value="InterPro"/>
</dbReference>
<organism evidence="2 3">
    <name type="scientific">Morus notabilis</name>
    <dbReference type="NCBI Taxonomy" id="981085"/>
    <lineage>
        <taxon>Eukaryota</taxon>
        <taxon>Viridiplantae</taxon>
        <taxon>Streptophyta</taxon>
        <taxon>Embryophyta</taxon>
        <taxon>Tracheophyta</taxon>
        <taxon>Spermatophyta</taxon>
        <taxon>Magnoliopsida</taxon>
        <taxon>eudicotyledons</taxon>
        <taxon>Gunneridae</taxon>
        <taxon>Pentapetalae</taxon>
        <taxon>rosids</taxon>
        <taxon>fabids</taxon>
        <taxon>Rosales</taxon>
        <taxon>Moraceae</taxon>
        <taxon>Moreae</taxon>
        <taxon>Morus</taxon>
    </lineage>
</organism>
<evidence type="ECO:0000313" key="3">
    <source>
        <dbReference type="Proteomes" id="UP000030645"/>
    </source>
</evidence>
<name>W9SL89_9ROSA</name>
<dbReference type="GO" id="GO:0004497">
    <property type="term" value="F:monooxygenase activity"/>
    <property type="evidence" value="ECO:0007669"/>
    <property type="project" value="InterPro"/>
</dbReference>
<gene>
    <name evidence="2" type="ORF">L484_012788</name>
</gene>
<dbReference type="AlphaFoldDB" id="W9SL89"/>
<proteinExistence type="inferred from homology"/>
<dbReference type="SUPFAM" id="SSF48264">
    <property type="entry name" value="Cytochrome P450"/>
    <property type="match status" value="1"/>
</dbReference>
<dbReference type="InterPro" id="IPR001128">
    <property type="entry name" value="Cyt_P450"/>
</dbReference>
<dbReference type="eggNOG" id="KOG0156">
    <property type="taxonomic scope" value="Eukaryota"/>
</dbReference>
<reference evidence="3" key="1">
    <citation type="submission" date="2013-01" db="EMBL/GenBank/DDBJ databases">
        <title>Draft Genome Sequence of a Mulberry Tree, Morus notabilis C.K. Schneid.</title>
        <authorList>
            <person name="He N."/>
            <person name="Zhao S."/>
        </authorList>
    </citation>
    <scope>NUCLEOTIDE SEQUENCE</scope>
</reference>
<keyword evidence="3" id="KW-1185">Reference proteome</keyword>
<dbReference type="GO" id="GO:0005506">
    <property type="term" value="F:iron ion binding"/>
    <property type="evidence" value="ECO:0007669"/>
    <property type="project" value="InterPro"/>
</dbReference>
<dbReference type="Gene3D" id="1.10.630.10">
    <property type="entry name" value="Cytochrome P450"/>
    <property type="match status" value="1"/>
</dbReference>
<dbReference type="Proteomes" id="UP000030645">
    <property type="component" value="Unassembled WGS sequence"/>
</dbReference>
<evidence type="ECO:0000256" key="1">
    <source>
        <dbReference type="ARBA" id="ARBA00010617"/>
    </source>
</evidence>
<dbReference type="InterPro" id="IPR036396">
    <property type="entry name" value="Cyt_P450_sf"/>
</dbReference>
<dbReference type="PANTHER" id="PTHR47950:SF14">
    <property type="entry name" value="CYTOCHROME P450 76A2-LIKE ISOFORM X1"/>
    <property type="match status" value="1"/>
</dbReference>
<comment type="similarity">
    <text evidence="1">Belongs to the cytochrome P450 family.</text>
</comment>
<protein>
    <submittedName>
        <fullName evidence="2">Cytochrome P450 76A2</fullName>
    </submittedName>
</protein>
<dbReference type="STRING" id="981085.W9SL89"/>
<evidence type="ECO:0000313" key="2">
    <source>
        <dbReference type="EMBL" id="EXC33900.1"/>
    </source>
</evidence>
<dbReference type="EMBL" id="KE346345">
    <property type="protein sequence ID" value="EXC33900.1"/>
    <property type="molecule type" value="Genomic_DNA"/>
</dbReference>
<accession>W9SL89</accession>
<sequence>MVILSSKATTELFKNNDMSFVECAVTATSRAHNFHELFVALAPYGLYWHLMRRLMTRNMLVGKRVSKTTPLRQKCINNMSFWIEGEARKKARNREAVDHVQGVHLARFVFLMVFNLLANLMLSRDLVDLNKEDRSKFFAVMERIMEWSGHANMSDFFPWLRWADPQGLRRKMERAYGKGLWDCF</sequence>
<dbReference type="GO" id="GO:0016705">
    <property type="term" value="F:oxidoreductase activity, acting on paired donors, with incorporation or reduction of molecular oxygen"/>
    <property type="evidence" value="ECO:0007669"/>
    <property type="project" value="InterPro"/>
</dbReference>
<dbReference type="PANTHER" id="PTHR47950">
    <property type="entry name" value="CYTOCHROME P450, FAMILY 76, SUBFAMILY C, POLYPEPTIDE 5-RELATED"/>
    <property type="match status" value="1"/>
</dbReference>
<dbReference type="Pfam" id="PF00067">
    <property type="entry name" value="p450"/>
    <property type="match status" value="1"/>
</dbReference>